<comment type="caution">
    <text evidence="2">The sequence shown here is derived from an EMBL/GenBank/DDBJ whole genome shotgun (WGS) entry which is preliminary data.</text>
</comment>
<dbReference type="Proteomes" id="UP000237752">
    <property type="component" value="Unassembled WGS sequence"/>
</dbReference>
<protein>
    <submittedName>
        <fullName evidence="2">Uncharacterized protein</fullName>
    </submittedName>
</protein>
<sequence>MEVVSAPTGSCHLPSTGRRSTEAWPVSSALSRTRVDNLPERWVRCSSFQAPGPCTAMEATRRISMMRRWPLPTTSAPMGATSGPKQDAMRRRFLTTTPTGTPQMSWQSTPTTSQKSRASRGPRRRHLAPIPRQTQRSDRARVRSLRPRWRHRRGAARRRDRRSLPRRQRHPHLRRPHLRRRQQLVRLRHRPAPIRRYRALLPRARQVRLLARVPLSHPLRPHRARLQGRQVLRHRYRSQRHSRYGGAIAHRAGLDAGVLTVGAVNVKGHAA</sequence>
<accession>A0A2T1A0Q9</accession>
<evidence type="ECO:0000313" key="2">
    <source>
        <dbReference type="EMBL" id="PRZ42189.1"/>
    </source>
</evidence>
<keyword evidence="3" id="KW-1185">Reference proteome</keyword>
<organism evidence="2 3">
    <name type="scientific">Antricoccus suffuscus</name>
    <dbReference type="NCBI Taxonomy" id="1629062"/>
    <lineage>
        <taxon>Bacteria</taxon>
        <taxon>Bacillati</taxon>
        <taxon>Actinomycetota</taxon>
        <taxon>Actinomycetes</taxon>
        <taxon>Geodermatophilales</taxon>
        <taxon>Antricoccaceae</taxon>
        <taxon>Antricoccus</taxon>
    </lineage>
</organism>
<evidence type="ECO:0000313" key="3">
    <source>
        <dbReference type="Proteomes" id="UP000237752"/>
    </source>
</evidence>
<proteinExistence type="predicted"/>
<feature type="compositionally biased region" description="Basic residues" evidence="1">
    <location>
        <begin position="142"/>
        <end position="178"/>
    </location>
</feature>
<feature type="compositionally biased region" description="Basic residues" evidence="1">
    <location>
        <begin position="117"/>
        <end position="127"/>
    </location>
</feature>
<dbReference type="EMBL" id="PVUE01000006">
    <property type="protein sequence ID" value="PRZ42189.1"/>
    <property type="molecule type" value="Genomic_DNA"/>
</dbReference>
<feature type="compositionally biased region" description="Polar residues" evidence="1">
    <location>
        <begin position="96"/>
        <end position="116"/>
    </location>
</feature>
<reference evidence="2 3" key="1">
    <citation type="submission" date="2018-03" db="EMBL/GenBank/DDBJ databases">
        <title>Genomic Encyclopedia of Archaeal and Bacterial Type Strains, Phase II (KMG-II): from individual species to whole genera.</title>
        <authorList>
            <person name="Goeker M."/>
        </authorList>
    </citation>
    <scope>NUCLEOTIDE SEQUENCE [LARGE SCALE GENOMIC DNA]</scope>
    <source>
        <strain evidence="2 3">DSM 100065</strain>
    </source>
</reference>
<gene>
    <name evidence="2" type="ORF">CLV47_10660</name>
</gene>
<feature type="region of interest" description="Disordered" evidence="1">
    <location>
        <begin position="1"/>
        <end position="24"/>
    </location>
</feature>
<name>A0A2T1A0Q9_9ACTN</name>
<feature type="region of interest" description="Disordered" evidence="1">
    <location>
        <begin position="96"/>
        <end position="178"/>
    </location>
</feature>
<dbReference type="AlphaFoldDB" id="A0A2T1A0Q9"/>
<evidence type="ECO:0000256" key="1">
    <source>
        <dbReference type="SAM" id="MobiDB-lite"/>
    </source>
</evidence>